<dbReference type="InterPro" id="IPR023346">
    <property type="entry name" value="Lysozyme-like_dom_sf"/>
</dbReference>
<feature type="domain" description="Transglycosylase SLT" evidence="2">
    <location>
        <begin position="66"/>
        <end position="140"/>
    </location>
</feature>
<dbReference type="Proteomes" id="UP000287171">
    <property type="component" value="Unassembled WGS sequence"/>
</dbReference>
<evidence type="ECO:0000259" key="2">
    <source>
        <dbReference type="Pfam" id="PF18896"/>
    </source>
</evidence>
<keyword evidence="1" id="KW-0812">Transmembrane</keyword>
<evidence type="ECO:0000313" key="3">
    <source>
        <dbReference type="EMBL" id="GCE30716.1"/>
    </source>
</evidence>
<dbReference type="EMBL" id="BIFT01000002">
    <property type="protein sequence ID" value="GCE30716.1"/>
    <property type="molecule type" value="Genomic_DNA"/>
</dbReference>
<evidence type="ECO:0000313" key="4">
    <source>
        <dbReference type="Proteomes" id="UP000287171"/>
    </source>
</evidence>
<dbReference type="Gene3D" id="1.10.530.10">
    <property type="match status" value="1"/>
</dbReference>
<dbReference type="RefSeq" id="WP_246039290.1">
    <property type="nucleotide sequence ID" value="NZ_BIFT01000002.1"/>
</dbReference>
<dbReference type="InterPro" id="IPR043992">
    <property type="entry name" value="SLT_3"/>
</dbReference>
<dbReference type="Pfam" id="PF18896">
    <property type="entry name" value="SLT_3"/>
    <property type="match status" value="1"/>
</dbReference>
<comment type="caution">
    <text evidence="3">The sequence shown here is derived from an EMBL/GenBank/DDBJ whole genome shotgun (WGS) entry which is preliminary data.</text>
</comment>
<reference evidence="4" key="1">
    <citation type="submission" date="2018-12" db="EMBL/GenBank/DDBJ databases">
        <title>Tengunoibacter tsumagoiensis gen. nov., sp. nov., Dictyobacter kobayashii sp. nov., D. alpinus sp. nov., and D. joshuensis sp. nov. and description of Dictyobacteraceae fam. nov. within the order Ktedonobacterales isolated from Tengu-no-mugimeshi.</title>
        <authorList>
            <person name="Wang C.M."/>
            <person name="Zheng Y."/>
            <person name="Sakai Y."/>
            <person name="Toyoda A."/>
            <person name="Minakuchi Y."/>
            <person name="Abe K."/>
            <person name="Yokota A."/>
            <person name="Yabe S."/>
        </authorList>
    </citation>
    <scope>NUCLEOTIDE SEQUENCE [LARGE SCALE GENOMIC DNA]</scope>
    <source>
        <strain evidence="4">Uno16</strain>
    </source>
</reference>
<keyword evidence="1" id="KW-1133">Transmembrane helix</keyword>
<proteinExistence type="predicted"/>
<keyword evidence="1" id="KW-0472">Membrane</keyword>
<name>A0A402BH98_9CHLR</name>
<gene>
    <name evidence="3" type="ORF">KDA_62000</name>
</gene>
<organism evidence="3 4">
    <name type="scientific">Dictyobacter alpinus</name>
    <dbReference type="NCBI Taxonomy" id="2014873"/>
    <lineage>
        <taxon>Bacteria</taxon>
        <taxon>Bacillati</taxon>
        <taxon>Chloroflexota</taxon>
        <taxon>Ktedonobacteria</taxon>
        <taxon>Ktedonobacterales</taxon>
        <taxon>Dictyobacteraceae</taxon>
        <taxon>Dictyobacter</taxon>
    </lineage>
</organism>
<sequence>MTSLQNTSVNRSTNSPKRRIVTLTFALLLGMMMFGAMLGFQTRTTHAASNETYMVNIIRGVFGGYSNQAIRIAQCESTMNPNARNVTPIGGSYASGLFQILYPSTWRGTSQAAQSPFNPQANTRAAYELFSRDGHTWRQWQCKA</sequence>
<keyword evidence="4" id="KW-1185">Reference proteome</keyword>
<evidence type="ECO:0000256" key="1">
    <source>
        <dbReference type="SAM" id="Phobius"/>
    </source>
</evidence>
<dbReference type="AlphaFoldDB" id="A0A402BH98"/>
<feature type="transmembrane region" description="Helical" evidence="1">
    <location>
        <begin position="20"/>
        <end position="40"/>
    </location>
</feature>
<dbReference type="SUPFAM" id="SSF53955">
    <property type="entry name" value="Lysozyme-like"/>
    <property type="match status" value="1"/>
</dbReference>
<protein>
    <recommendedName>
        <fullName evidence="2">Transglycosylase SLT domain-containing protein</fullName>
    </recommendedName>
</protein>
<accession>A0A402BH98</accession>